<feature type="coiled-coil region" evidence="1">
    <location>
        <begin position="118"/>
        <end position="152"/>
    </location>
</feature>
<keyword evidence="1" id="KW-0175">Coiled coil</keyword>
<dbReference type="Proteomes" id="UP000250140">
    <property type="component" value="Unassembled WGS sequence"/>
</dbReference>
<evidence type="ECO:0000256" key="1">
    <source>
        <dbReference type="SAM" id="Coils"/>
    </source>
</evidence>
<evidence type="ECO:0000313" key="3">
    <source>
        <dbReference type="Proteomes" id="UP000250140"/>
    </source>
</evidence>
<dbReference type="EMBL" id="KV748600">
    <property type="protein sequence ID" value="OCL14216.1"/>
    <property type="molecule type" value="Genomic_DNA"/>
</dbReference>
<organism evidence="2 3">
    <name type="scientific">Glonium stellatum</name>
    <dbReference type="NCBI Taxonomy" id="574774"/>
    <lineage>
        <taxon>Eukaryota</taxon>
        <taxon>Fungi</taxon>
        <taxon>Dikarya</taxon>
        <taxon>Ascomycota</taxon>
        <taxon>Pezizomycotina</taxon>
        <taxon>Dothideomycetes</taxon>
        <taxon>Pleosporomycetidae</taxon>
        <taxon>Gloniales</taxon>
        <taxon>Gloniaceae</taxon>
        <taxon>Glonium</taxon>
    </lineage>
</organism>
<sequence>MSFPEPTRPNFKLKIRSNFKEDFDAAASVADFVDPSDTTRRDWYCGDGKTHGCGKFNRHGQFGMAEQRCSGENCYDAKTASKHKRCCKCFPLNKKDFAAENFPFPDFSGRAILNEIPEHRSKEEIAEYEKRLKEDREREEKLALERQEILEQELRERALHERPRHPDTNKLLRYDEVYDLVDPEELLLDDEI</sequence>
<reference evidence="2 3" key="1">
    <citation type="journal article" date="2016" name="Nat. Commun.">
        <title>Ectomycorrhizal ecology is imprinted in the genome of the dominant symbiotic fungus Cenococcum geophilum.</title>
        <authorList>
            <consortium name="DOE Joint Genome Institute"/>
            <person name="Peter M."/>
            <person name="Kohler A."/>
            <person name="Ohm R.A."/>
            <person name="Kuo A."/>
            <person name="Krutzmann J."/>
            <person name="Morin E."/>
            <person name="Arend M."/>
            <person name="Barry K.W."/>
            <person name="Binder M."/>
            <person name="Choi C."/>
            <person name="Clum A."/>
            <person name="Copeland A."/>
            <person name="Grisel N."/>
            <person name="Haridas S."/>
            <person name="Kipfer T."/>
            <person name="LaButti K."/>
            <person name="Lindquist E."/>
            <person name="Lipzen A."/>
            <person name="Maire R."/>
            <person name="Meier B."/>
            <person name="Mihaltcheva S."/>
            <person name="Molinier V."/>
            <person name="Murat C."/>
            <person name="Poggeler S."/>
            <person name="Quandt C.A."/>
            <person name="Sperisen C."/>
            <person name="Tritt A."/>
            <person name="Tisserant E."/>
            <person name="Crous P.W."/>
            <person name="Henrissat B."/>
            <person name="Nehls U."/>
            <person name="Egli S."/>
            <person name="Spatafora J.W."/>
            <person name="Grigoriev I.V."/>
            <person name="Martin F.M."/>
        </authorList>
    </citation>
    <scope>NUCLEOTIDE SEQUENCE [LARGE SCALE GENOMIC DNA]</scope>
    <source>
        <strain evidence="2 3">CBS 207.34</strain>
    </source>
</reference>
<dbReference type="OrthoDB" id="10398828at2759"/>
<evidence type="ECO:0000313" key="2">
    <source>
        <dbReference type="EMBL" id="OCL14216.1"/>
    </source>
</evidence>
<dbReference type="AlphaFoldDB" id="A0A8E2FCP8"/>
<accession>A0A8E2FCP8</accession>
<keyword evidence="3" id="KW-1185">Reference proteome</keyword>
<proteinExistence type="predicted"/>
<gene>
    <name evidence="2" type="ORF">AOQ84DRAFT_359104</name>
</gene>
<name>A0A8E2FCP8_9PEZI</name>
<protein>
    <submittedName>
        <fullName evidence="2">Uncharacterized protein</fullName>
    </submittedName>
</protein>